<accession>A0ACC2K5P0</accession>
<sequence length="368" mass="42358">MACLQRASPALREILLKLHRDERPMEIDHYLYEFGSVKYHVQASASNSQYIHLSVSTPLISTEVLHPHALPDSTLKAVQKVHSGIIEVVEPTKDGFQLTLRIDLSKFPKCKEACIKVITDIAALQAVILSSQLKDMLWNLGSRDISHGMYKPNKLIYHPREPFFIIRMPQKITAIFPMRFRDDSDVVLATAFFQELMDVGCSAAWAKAPPCTWSPIPPPELRGEPFEDLSTNGGFVSFDIFSRHVKSTRLDKTVWSLLNFYAYVKYHVKCTRGFIQRRMRMRLESLAEVMDKAKITRDEVITEVKGCRCVKKLLSFSKSKILRKKCGAFTKQIMRIHSPLKIQGFDRFHRKLLKIPKFTSLRKYTKVE</sequence>
<protein>
    <submittedName>
        <fullName evidence="1">Uncharacterized protein</fullName>
    </submittedName>
</protein>
<gene>
    <name evidence="1" type="ORF">MRB53_035585</name>
</gene>
<keyword evidence="2" id="KW-1185">Reference proteome</keyword>
<comment type="caution">
    <text evidence="1">The sequence shown here is derived from an EMBL/GenBank/DDBJ whole genome shotgun (WGS) entry which is preliminary data.</text>
</comment>
<reference evidence="1 2" key="1">
    <citation type="journal article" date="2022" name="Hortic Res">
        <title>A haplotype resolved chromosomal level avocado genome allows analysis of novel avocado genes.</title>
        <authorList>
            <person name="Nath O."/>
            <person name="Fletcher S.J."/>
            <person name="Hayward A."/>
            <person name="Shaw L.M."/>
            <person name="Masouleh A.K."/>
            <person name="Furtado A."/>
            <person name="Henry R.J."/>
            <person name="Mitter N."/>
        </authorList>
    </citation>
    <scope>NUCLEOTIDE SEQUENCE [LARGE SCALE GENOMIC DNA]</scope>
    <source>
        <strain evidence="2">cv. Hass</strain>
    </source>
</reference>
<proteinExistence type="predicted"/>
<dbReference type="EMBL" id="CM056820">
    <property type="protein sequence ID" value="KAJ8616213.1"/>
    <property type="molecule type" value="Genomic_DNA"/>
</dbReference>
<evidence type="ECO:0000313" key="2">
    <source>
        <dbReference type="Proteomes" id="UP001234297"/>
    </source>
</evidence>
<name>A0ACC2K5P0_PERAE</name>
<evidence type="ECO:0000313" key="1">
    <source>
        <dbReference type="EMBL" id="KAJ8616213.1"/>
    </source>
</evidence>
<organism evidence="1 2">
    <name type="scientific">Persea americana</name>
    <name type="common">Avocado</name>
    <dbReference type="NCBI Taxonomy" id="3435"/>
    <lineage>
        <taxon>Eukaryota</taxon>
        <taxon>Viridiplantae</taxon>
        <taxon>Streptophyta</taxon>
        <taxon>Embryophyta</taxon>
        <taxon>Tracheophyta</taxon>
        <taxon>Spermatophyta</taxon>
        <taxon>Magnoliopsida</taxon>
        <taxon>Magnoliidae</taxon>
        <taxon>Laurales</taxon>
        <taxon>Lauraceae</taxon>
        <taxon>Persea</taxon>
    </lineage>
</organism>
<dbReference type="Proteomes" id="UP001234297">
    <property type="component" value="Chromosome 12"/>
</dbReference>